<keyword evidence="2" id="KW-1185">Reference proteome</keyword>
<evidence type="ECO:0000313" key="2">
    <source>
        <dbReference type="Proteomes" id="UP001151081"/>
    </source>
</evidence>
<dbReference type="Proteomes" id="UP001151081">
    <property type="component" value="Unassembled WGS sequence"/>
</dbReference>
<proteinExistence type="predicted"/>
<evidence type="ECO:0000313" key="1">
    <source>
        <dbReference type="EMBL" id="MDC3988458.1"/>
    </source>
</evidence>
<dbReference type="AlphaFoldDB" id="A0A9X3XGU8"/>
<dbReference type="EMBL" id="JAGTJJ010000073">
    <property type="protein sequence ID" value="MDC3988458.1"/>
    <property type="molecule type" value="Genomic_DNA"/>
</dbReference>
<reference evidence="1 2" key="1">
    <citation type="submission" date="2021-04" db="EMBL/GenBank/DDBJ databases">
        <title>Genome analysis of Polyangium sp.</title>
        <authorList>
            <person name="Li Y."/>
            <person name="Wang J."/>
        </authorList>
    </citation>
    <scope>NUCLEOTIDE SEQUENCE [LARGE SCALE GENOMIC DNA]</scope>
    <source>
        <strain evidence="1 2">SDU14</strain>
    </source>
</reference>
<accession>A0A9X3XGU8</accession>
<gene>
    <name evidence="1" type="ORF">KEG57_48780</name>
</gene>
<organism evidence="1 2">
    <name type="scientific">Polyangium jinanense</name>
    <dbReference type="NCBI Taxonomy" id="2829994"/>
    <lineage>
        <taxon>Bacteria</taxon>
        <taxon>Pseudomonadati</taxon>
        <taxon>Myxococcota</taxon>
        <taxon>Polyangia</taxon>
        <taxon>Polyangiales</taxon>
        <taxon>Polyangiaceae</taxon>
        <taxon>Polyangium</taxon>
    </lineage>
</organism>
<comment type="caution">
    <text evidence="1">The sequence shown here is derived from an EMBL/GenBank/DDBJ whole genome shotgun (WGS) entry which is preliminary data.</text>
</comment>
<name>A0A9X3XGU8_9BACT</name>
<sequence length="267" mass="27844">MCDVLGTSLGPCMGQVTPAAESCATTGDDDCDGQTNEGCVCVPGTTQSCYSGPAGTAGVGACKAGTRSCNAQGTGYGACTGEVQPQPESCMTAADDDCDGQTNEGCAGQTCAVYQENFDDGTASPLSAGVYKVEWCDDYIPLASNTPLCMTGRTLRTNESTIDPTIWVYKGDASCTSVRLNYTYYQFALANVNVSYQQSNDTIESCEKSGSFTSVTGHNALQACTVQTQITIPFGSSKGVYIRFDHGTGQNALWIDNLSLELVGCGC</sequence>
<protein>
    <submittedName>
        <fullName evidence="1">Uncharacterized protein</fullName>
    </submittedName>
</protein>